<keyword evidence="3" id="KW-1185">Reference proteome</keyword>
<feature type="transmembrane region" description="Helical" evidence="1">
    <location>
        <begin position="21"/>
        <end position="46"/>
    </location>
</feature>
<gene>
    <name evidence="2" type="ORF">FHR72_001756</name>
</gene>
<evidence type="ECO:0000313" key="3">
    <source>
        <dbReference type="Proteomes" id="UP000550501"/>
    </source>
</evidence>
<evidence type="ECO:0000313" key="2">
    <source>
        <dbReference type="EMBL" id="MBB2990288.1"/>
    </source>
</evidence>
<evidence type="ECO:0000256" key="1">
    <source>
        <dbReference type="SAM" id="Phobius"/>
    </source>
</evidence>
<reference evidence="2 3" key="1">
    <citation type="submission" date="2020-08" db="EMBL/GenBank/DDBJ databases">
        <title>The Agave Microbiome: Exploring the role of microbial communities in plant adaptations to desert environments.</title>
        <authorList>
            <person name="Partida-Martinez L.P."/>
        </authorList>
    </citation>
    <scope>NUCLEOTIDE SEQUENCE [LARGE SCALE GENOMIC DNA]</scope>
    <source>
        <strain evidence="2 3">AT2.18</strain>
    </source>
</reference>
<name>A0A839Q1R6_MYCIR</name>
<keyword evidence="1" id="KW-1133">Transmembrane helix</keyword>
<dbReference type="Proteomes" id="UP000550501">
    <property type="component" value="Unassembled WGS sequence"/>
</dbReference>
<organism evidence="2 3">
    <name type="scientific">Mycolicibacterium iranicum</name>
    <name type="common">Mycobacterium iranicum</name>
    <dbReference type="NCBI Taxonomy" id="912594"/>
    <lineage>
        <taxon>Bacteria</taxon>
        <taxon>Bacillati</taxon>
        <taxon>Actinomycetota</taxon>
        <taxon>Actinomycetes</taxon>
        <taxon>Mycobacteriales</taxon>
        <taxon>Mycobacteriaceae</taxon>
        <taxon>Mycolicibacterium</taxon>
    </lineage>
</organism>
<keyword evidence="1" id="KW-0472">Membrane</keyword>
<proteinExistence type="predicted"/>
<dbReference type="EMBL" id="JACHVU010000003">
    <property type="protein sequence ID" value="MBB2990288.1"/>
    <property type="molecule type" value="Genomic_DNA"/>
</dbReference>
<keyword evidence="1" id="KW-0812">Transmembrane</keyword>
<dbReference type="AlphaFoldDB" id="A0A839Q1R6"/>
<protein>
    <submittedName>
        <fullName evidence="2">Uncharacterized protein</fullName>
    </submittedName>
</protein>
<dbReference type="RefSeq" id="WP_183467540.1">
    <property type="nucleotide sequence ID" value="NZ_JACHVU010000003.1"/>
</dbReference>
<accession>A0A839Q1R6</accession>
<sequence>MSVIRRSRSLARRGLKIQRRVAIAQVLFWPALVSTGVAVGVAAAVLRRKQPGPTSGGV</sequence>
<comment type="caution">
    <text evidence="2">The sequence shown here is derived from an EMBL/GenBank/DDBJ whole genome shotgun (WGS) entry which is preliminary data.</text>
</comment>